<name>A0A5C3MIL1_9AGAM</name>
<dbReference type="SUPFAM" id="SSF53098">
    <property type="entry name" value="Ribonuclease H-like"/>
    <property type="match status" value="1"/>
</dbReference>
<evidence type="ECO:0000313" key="3">
    <source>
        <dbReference type="EMBL" id="TFK45259.1"/>
    </source>
</evidence>
<dbReference type="Pfam" id="PF20499">
    <property type="entry name" value="DUF6729"/>
    <property type="match status" value="1"/>
</dbReference>
<dbReference type="AlphaFoldDB" id="A0A5C3MIL1"/>
<sequence length="557" mass="63077">IQDGCGDEDHNDDEDDEGEDSETGAARRVPPWLKEIFICKVAEANIHNADGIPCLYESGSFWFPTVLTFFLLRRGRPLPEKLYSPRLFLWDPQSLVEGGIGCPLCGRKLSRNGHVPYPRRVVDLDQSFWIIRYQYRCPSCITSKSGKSGNRVFRSWDKRIIARLPLDLQHEFPARLSWWSGISHSAFSLMRSCFQNGMGAKQFSDALRVQHVRRHDLLHLMYLAYIQSQRDRLSFHGCLFPSFPPFDDHSPDGYCGYVPSSQWLRDMYDDFISEHEDQLNQHTSMLTGQVCAIDHSHKITKHIFKLNGVEIYCGLLTVTNEKGEIRVCNLVPTKSHSQFELALVRMRESLELYGHSQPLLFYTDNMADKQFLEASFPSLRRDVIPVEKHAHLEPLQIPNDVQIYVRATAATIDAAVLSIIDRIPEDGYLTVGFDTEWNVDLANPDAGRSPPAIIQIAVGNQIHIFQVGPMLASGGLPMQLRTFLANPRVRKAGHMVDVDLEYLQKASGSSQKFVGGLDLAQFAKQRNIIRDACLGLSDLCAIVLKQRLNKNVPARVS</sequence>
<organism evidence="3 4">
    <name type="scientific">Heliocybe sulcata</name>
    <dbReference type="NCBI Taxonomy" id="5364"/>
    <lineage>
        <taxon>Eukaryota</taxon>
        <taxon>Fungi</taxon>
        <taxon>Dikarya</taxon>
        <taxon>Basidiomycota</taxon>
        <taxon>Agaricomycotina</taxon>
        <taxon>Agaricomycetes</taxon>
        <taxon>Gloeophyllales</taxon>
        <taxon>Gloeophyllaceae</taxon>
        <taxon>Heliocybe</taxon>
    </lineage>
</organism>
<feature type="region of interest" description="Disordered" evidence="1">
    <location>
        <begin position="1"/>
        <end position="25"/>
    </location>
</feature>
<dbReference type="InterPro" id="IPR046616">
    <property type="entry name" value="DUF6729"/>
</dbReference>
<feature type="domain" description="DUF6729" evidence="2">
    <location>
        <begin position="73"/>
        <end position="268"/>
    </location>
</feature>
<feature type="compositionally biased region" description="Acidic residues" evidence="1">
    <location>
        <begin position="1"/>
        <end position="22"/>
    </location>
</feature>
<dbReference type="OrthoDB" id="1920326at2759"/>
<accession>A0A5C3MIL1</accession>
<evidence type="ECO:0000313" key="4">
    <source>
        <dbReference type="Proteomes" id="UP000305948"/>
    </source>
</evidence>
<reference evidence="3 4" key="1">
    <citation type="journal article" date="2019" name="Nat. Ecol. Evol.">
        <title>Megaphylogeny resolves global patterns of mushroom evolution.</title>
        <authorList>
            <person name="Varga T."/>
            <person name="Krizsan K."/>
            <person name="Foldi C."/>
            <person name="Dima B."/>
            <person name="Sanchez-Garcia M."/>
            <person name="Sanchez-Ramirez S."/>
            <person name="Szollosi G.J."/>
            <person name="Szarkandi J.G."/>
            <person name="Papp V."/>
            <person name="Albert L."/>
            <person name="Andreopoulos W."/>
            <person name="Angelini C."/>
            <person name="Antonin V."/>
            <person name="Barry K.W."/>
            <person name="Bougher N.L."/>
            <person name="Buchanan P."/>
            <person name="Buyck B."/>
            <person name="Bense V."/>
            <person name="Catcheside P."/>
            <person name="Chovatia M."/>
            <person name="Cooper J."/>
            <person name="Damon W."/>
            <person name="Desjardin D."/>
            <person name="Finy P."/>
            <person name="Geml J."/>
            <person name="Haridas S."/>
            <person name="Hughes K."/>
            <person name="Justo A."/>
            <person name="Karasinski D."/>
            <person name="Kautmanova I."/>
            <person name="Kiss B."/>
            <person name="Kocsube S."/>
            <person name="Kotiranta H."/>
            <person name="LaButti K.M."/>
            <person name="Lechner B.E."/>
            <person name="Liimatainen K."/>
            <person name="Lipzen A."/>
            <person name="Lukacs Z."/>
            <person name="Mihaltcheva S."/>
            <person name="Morgado L.N."/>
            <person name="Niskanen T."/>
            <person name="Noordeloos M.E."/>
            <person name="Ohm R.A."/>
            <person name="Ortiz-Santana B."/>
            <person name="Ovrebo C."/>
            <person name="Racz N."/>
            <person name="Riley R."/>
            <person name="Savchenko A."/>
            <person name="Shiryaev A."/>
            <person name="Soop K."/>
            <person name="Spirin V."/>
            <person name="Szebenyi C."/>
            <person name="Tomsovsky M."/>
            <person name="Tulloss R.E."/>
            <person name="Uehling J."/>
            <person name="Grigoriev I.V."/>
            <person name="Vagvolgyi C."/>
            <person name="Papp T."/>
            <person name="Martin F.M."/>
            <person name="Miettinen O."/>
            <person name="Hibbett D.S."/>
            <person name="Nagy L.G."/>
        </authorList>
    </citation>
    <scope>NUCLEOTIDE SEQUENCE [LARGE SCALE GENOMIC DNA]</scope>
    <source>
        <strain evidence="3 4">OMC1185</strain>
    </source>
</reference>
<protein>
    <recommendedName>
        <fullName evidence="2">DUF6729 domain-containing protein</fullName>
    </recommendedName>
</protein>
<proteinExistence type="predicted"/>
<dbReference type="GO" id="GO:0003676">
    <property type="term" value="F:nucleic acid binding"/>
    <property type="evidence" value="ECO:0007669"/>
    <property type="project" value="InterPro"/>
</dbReference>
<feature type="non-terminal residue" evidence="3">
    <location>
        <position position="557"/>
    </location>
</feature>
<gene>
    <name evidence="3" type="ORF">OE88DRAFT_1594242</name>
</gene>
<feature type="non-terminal residue" evidence="3">
    <location>
        <position position="1"/>
    </location>
</feature>
<dbReference type="PANTHER" id="PTHR24401">
    <property type="entry name" value="SI:CH211-243P7.3-RELATED"/>
    <property type="match status" value="1"/>
</dbReference>
<dbReference type="PANTHER" id="PTHR24401:SF29">
    <property type="entry name" value="SI:CH211-243P7.3-RELATED"/>
    <property type="match status" value="1"/>
</dbReference>
<dbReference type="InterPro" id="IPR012337">
    <property type="entry name" value="RNaseH-like_sf"/>
</dbReference>
<dbReference type="Gene3D" id="3.30.420.10">
    <property type="entry name" value="Ribonuclease H-like superfamily/Ribonuclease H"/>
    <property type="match status" value="1"/>
</dbReference>
<dbReference type="EMBL" id="ML213549">
    <property type="protein sequence ID" value="TFK45259.1"/>
    <property type="molecule type" value="Genomic_DNA"/>
</dbReference>
<dbReference type="STRING" id="5364.A0A5C3MIL1"/>
<evidence type="ECO:0000256" key="1">
    <source>
        <dbReference type="SAM" id="MobiDB-lite"/>
    </source>
</evidence>
<keyword evidence="4" id="KW-1185">Reference proteome</keyword>
<dbReference type="Proteomes" id="UP000305948">
    <property type="component" value="Unassembled WGS sequence"/>
</dbReference>
<dbReference type="InterPro" id="IPR036397">
    <property type="entry name" value="RNaseH_sf"/>
</dbReference>
<evidence type="ECO:0000259" key="2">
    <source>
        <dbReference type="Pfam" id="PF20499"/>
    </source>
</evidence>